<evidence type="ECO:0000256" key="3">
    <source>
        <dbReference type="ARBA" id="ARBA00022741"/>
    </source>
</evidence>
<dbReference type="Pfam" id="PF00005">
    <property type="entry name" value="ABC_tran"/>
    <property type="match status" value="1"/>
</dbReference>
<keyword evidence="4 6" id="KW-0067">ATP-binding</keyword>
<proteinExistence type="inferred from homology"/>
<dbReference type="GO" id="GO:0005524">
    <property type="term" value="F:ATP binding"/>
    <property type="evidence" value="ECO:0007669"/>
    <property type="project" value="UniProtKB-KW"/>
</dbReference>
<dbReference type="InterPro" id="IPR050763">
    <property type="entry name" value="ABC_transporter_ATP-binding"/>
</dbReference>
<accession>A0AAW6CXZ5</accession>
<protein>
    <submittedName>
        <fullName evidence="6">ATP-binding cassette domain-containing protein</fullName>
    </submittedName>
</protein>
<dbReference type="InterPro" id="IPR017871">
    <property type="entry name" value="ABC_transporter-like_CS"/>
</dbReference>
<dbReference type="GO" id="GO:0016887">
    <property type="term" value="F:ATP hydrolysis activity"/>
    <property type="evidence" value="ECO:0007669"/>
    <property type="project" value="InterPro"/>
</dbReference>
<comment type="similarity">
    <text evidence="1">Belongs to the ABC transporter superfamily.</text>
</comment>
<dbReference type="Gene3D" id="3.40.50.300">
    <property type="entry name" value="P-loop containing nucleotide triphosphate hydrolases"/>
    <property type="match status" value="1"/>
</dbReference>
<dbReference type="Proteomes" id="UP001210809">
    <property type="component" value="Unassembled WGS sequence"/>
</dbReference>
<dbReference type="InterPro" id="IPR027417">
    <property type="entry name" value="P-loop_NTPase"/>
</dbReference>
<dbReference type="InterPro" id="IPR025302">
    <property type="entry name" value="DrrA1/2-like_C"/>
</dbReference>
<dbReference type="PANTHER" id="PTHR42711:SF5">
    <property type="entry name" value="ABC TRANSPORTER ATP-BINDING PROTEIN NATA"/>
    <property type="match status" value="1"/>
</dbReference>
<dbReference type="AlphaFoldDB" id="A0AAW6CXZ5"/>
<evidence type="ECO:0000313" key="7">
    <source>
        <dbReference type="Proteomes" id="UP001210809"/>
    </source>
</evidence>
<dbReference type="PROSITE" id="PS50893">
    <property type="entry name" value="ABC_TRANSPORTER_2"/>
    <property type="match status" value="1"/>
</dbReference>
<sequence>MRQTARTAFIAEYRKETNNDMSLEVNGISKQYGNFTALHPLSFTLSEPGVYALLGTNGAGKTTAIRIILGMLSRNSGEVLWNGKALSPVTEKVGYLAEERGLYPKYKISEQLTYFAKLRGMRSADIEKSLAYWFKRLELSGYEDKRAEQLSKGNQQKVQLVAALVADPELIILDEPLSGLDPVNADLFKSVINEQIEKKKYIIMSCHQMPVIEEFCKDITILHHGTAVLQGDLNKIKKSYGRVNLSVKCDGDVLPLAAQCGLVPETITPDKLTFKIQSEEQAKSLLKMIVDSGMPLVRYELREPSLHEIFVENIERADKEAGRSDEA</sequence>
<organism evidence="6 7">
    <name type="scientific">[Eubacterium] siraeum</name>
    <dbReference type="NCBI Taxonomy" id="39492"/>
    <lineage>
        <taxon>Bacteria</taxon>
        <taxon>Bacillati</taxon>
        <taxon>Bacillota</taxon>
        <taxon>Clostridia</taxon>
        <taxon>Eubacteriales</taxon>
        <taxon>Oscillospiraceae</taxon>
        <taxon>Oscillospiraceae incertae sedis</taxon>
    </lineage>
</organism>
<dbReference type="EMBL" id="JAQLXW010000013">
    <property type="protein sequence ID" value="MDB8004331.1"/>
    <property type="molecule type" value="Genomic_DNA"/>
</dbReference>
<dbReference type="InterPro" id="IPR003593">
    <property type="entry name" value="AAA+_ATPase"/>
</dbReference>
<reference evidence="6" key="1">
    <citation type="submission" date="2023-01" db="EMBL/GenBank/DDBJ databases">
        <title>Human gut microbiome strain richness.</title>
        <authorList>
            <person name="Chen-Liaw A."/>
        </authorList>
    </citation>
    <scope>NUCLEOTIDE SEQUENCE</scope>
    <source>
        <strain evidence="6">1001283st1_G1_1001283B150217_161031</strain>
    </source>
</reference>
<dbReference type="PANTHER" id="PTHR42711">
    <property type="entry name" value="ABC TRANSPORTER ATP-BINDING PROTEIN"/>
    <property type="match status" value="1"/>
</dbReference>
<evidence type="ECO:0000256" key="4">
    <source>
        <dbReference type="ARBA" id="ARBA00022840"/>
    </source>
</evidence>
<feature type="domain" description="ABC transporter" evidence="5">
    <location>
        <begin position="23"/>
        <end position="249"/>
    </location>
</feature>
<evidence type="ECO:0000256" key="2">
    <source>
        <dbReference type="ARBA" id="ARBA00022448"/>
    </source>
</evidence>
<evidence type="ECO:0000313" key="6">
    <source>
        <dbReference type="EMBL" id="MDB8004331.1"/>
    </source>
</evidence>
<dbReference type="SUPFAM" id="SSF52540">
    <property type="entry name" value="P-loop containing nucleoside triphosphate hydrolases"/>
    <property type="match status" value="1"/>
</dbReference>
<dbReference type="SMART" id="SM00382">
    <property type="entry name" value="AAA"/>
    <property type="match status" value="1"/>
</dbReference>
<keyword evidence="3" id="KW-0547">Nucleotide-binding</keyword>
<name>A0AAW6CXZ5_9FIRM</name>
<keyword evidence="2" id="KW-0813">Transport</keyword>
<dbReference type="InterPro" id="IPR003439">
    <property type="entry name" value="ABC_transporter-like_ATP-bd"/>
</dbReference>
<dbReference type="Pfam" id="PF13732">
    <property type="entry name" value="DrrA1-3_C"/>
    <property type="match status" value="1"/>
</dbReference>
<dbReference type="PROSITE" id="PS00211">
    <property type="entry name" value="ABC_TRANSPORTER_1"/>
    <property type="match status" value="1"/>
</dbReference>
<gene>
    <name evidence="6" type="ORF">PNE09_09665</name>
</gene>
<evidence type="ECO:0000256" key="1">
    <source>
        <dbReference type="ARBA" id="ARBA00005417"/>
    </source>
</evidence>
<evidence type="ECO:0000259" key="5">
    <source>
        <dbReference type="PROSITE" id="PS50893"/>
    </source>
</evidence>
<comment type="caution">
    <text evidence="6">The sequence shown here is derived from an EMBL/GenBank/DDBJ whole genome shotgun (WGS) entry which is preliminary data.</text>
</comment>